<feature type="binding site" evidence="5">
    <location>
        <position position="279"/>
    </location>
    <ligand>
        <name>Fe cation</name>
        <dbReference type="ChEBI" id="CHEBI:24875"/>
        <note>catalytic</note>
    </ligand>
</feature>
<feature type="binding site" evidence="5">
    <location>
        <position position="218"/>
    </location>
    <ligand>
        <name>Fe cation</name>
        <dbReference type="ChEBI" id="CHEBI:24875"/>
        <note>catalytic</note>
    </ligand>
</feature>
<evidence type="ECO:0008006" key="8">
    <source>
        <dbReference type="Google" id="ProtNLM"/>
    </source>
</evidence>
<proteinExistence type="inferred from homology"/>
<sequence>MEYVKRPGGQNCPIFTWSPLPQRKRMHFVKITNIKKIPDHNIKLYPNCDVNVWLRSCKHEVVEPLEGNVSGNIPDWLNGSLIRNGPGLLKIGEHEFGHLFDSLALLHRFAIENGKVTYQCRFLQSETFKKSFAANRIVFTQFGTKSVPDPCHTIFQRISAIFTTDVSDNSMISVYPFGDELYAFGESPIIHKITPETLTTDNALDISNFVSIVNHTSHPHVMHDGSVYNLGMSMYASGPHHVIICFPSRQTRDDKNMFEKAEIVATIPARWPFHPSYMHTFGVTENYFLIVEQPLNISVPSAVKTKFINEPLIGCLRWYQDEYVQFDVISRKLGALSYKFFSKAFFYLHIINQYEIDDYIVIDICIYRDPAMLECMYIESMKNMQQNPNYAKMFRGRPARFVLPLKADSMDNDVNKNLVNLPNCNAKAYYLPTGDILVIPEQICNLGCETPRIHYEKYLGKPYRYFYAISSDVDADNPGTIIKVDTYTKSAKTWCEENCYPSEPIFVPHPDSKFEDDGVILASIVWGRGEINRVGLIVLDAKTFTEIGRAEFLAPGPVPKCLHGWFVPKNISE</sequence>
<dbReference type="GO" id="GO:0042574">
    <property type="term" value="P:retinal metabolic process"/>
    <property type="evidence" value="ECO:0007669"/>
    <property type="project" value="TreeGrafter"/>
</dbReference>
<keyword evidence="7" id="KW-1185">Reference proteome</keyword>
<feature type="binding site" evidence="5">
    <location>
        <position position="563"/>
    </location>
    <ligand>
        <name>Fe cation</name>
        <dbReference type="ChEBI" id="CHEBI:24875"/>
        <note>catalytic</note>
    </ligand>
</feature>
<dbReference type="GO" id="GO:0016121">
    <property type="term" value="P:carotene catabolic process"/>
    <property type="evidence" value="ECO:0007669"/>
    <property type="project" value="TreeGrafter"/>
</dbReference>
<keyword evidence="3" id="KW-0560">Oxidoreductase</keyword>
<dbReference type="PANTHER" id="PTHR10543:SF24">
    <property type="entry name" value="CAROTENOID ISOMEROOXYGENASE"/>
    <property type="match status" value="1"/>
</dbReference>
<dbReference type="InterPro" id="IPR004294">
    <property type="entry name" value="Carotenoid_Oase"/>
</dbReference>
<dbReference type="GO" id="GO:0010436">
    <property type="term" value="F:carotenoid dioxygenase activity"/>
    <property type="evidence" value="ECO:0007669"/>
    <property type="project" value="TreeGrafter"/>
</dbReference>
<organism evidence="6 7">
    <name type="scientific">Exocentrus adspersus</name>
    <dbReference type="NCBI Taxonomy" id="1586481"/>
    <lineage>
        <taxon>Eukaryota</taxon>
        <taxon>Metazoa</taxon>
        <taxon>Ecdysozoa</taxon>
        <taxon>Arthropoda</taxon>
        <taxon>Hexapoda</taxon>
        <taxon>Insecta</taxon>
        <taxon>Pterygota</taxon>
        <taxon>Neoptera</taxon>
        <taxon>Endopterygota</taxon>
        <taxon>Coleoptera</taxon>
        <taxon>Polyphaga</taxon>
        <taxon>Cucujiformia</taxon>
        <taxon>Chrysomeloidea</taxon>
        <taxon>Cerambycidae</taxon>
        <taxon>Lamiinae</taxon>
        <taxon>Acanthocinini</taxon>
        <taxon>Exocentrus</taxon>
    </lineage>
</organism>
<dbReference type="EMBL" id="JANEYG010000043">
    <property type="protein sequence ID" value="KAJ8916335.1"/>
    <property type="molecule type" value="Genomic_DNA"/>
</dbReference>
<reference evidence="6 7" key="1">
    <citation type="journal article" date="2023" name="Insect Mol. Biol.">
        <title>Genome sequencing provides insights into the evolution of gene families encoding plant cell wall-degrading enzymes in longhorned beetles.</title>
        <authorList>
            <person name="Shin N.R."/>
            <person name="Okamura Y."/>
            <person name="Kirsch R."/>
            <person name="Pauchet Y."/>
        </authorList>
    </citation>
    <scope>NUCLEOTIDE SEQUENCE [LARGE SCALE GENOMIC DNA]</scope>
    <source>
        <strain evidence="6">EAD_L_NR</strain>
    </source>
</reference>
<evidence type="ECO:0000313" key="7">
    <source>
        <dbReference type="Proteomes" id="UP001159042"/>
    </source>
</evidence>
<evidence type="ECO:0000256" key="1">
    <source>
        <dbReference type="ARBA" id="ARBA00006787"/>
    </source>
</evidence>
<dbReference type="AlphaFoldDB" id="A0AAV8VQE8"/>
<dbReference type="GO" id="GO:0003834">
    <property type="term" value="F:beta-carotene 15,15'-dioxygenase activity"/>
    <property type="evidence" value="ECO:0007669"/>
    <property type="project" value="TreeGrafter"/>
</dbReference>
<evidence type="ECO:0000313" key="6">
    <source>
        <dbReference type="EMBL" id="KAJ8916335.1"/>
    </source>
</evidence>
<dbReference type="PANTHER" id="PTHR10543">
    <property type="entry name" value="BETA-CAROTENE DIOXYGENASE"/>
    <property type="match status" value="1"/>
</dbReference>
<gene>
    <name evidence="6" type="ORF">NQ315_005030</name>
</gene>
<comment type="caution">
    <text evidence="6">The sequence shown here is derived from an EMBL/GenBank/DDBJ whole genome shotgun (WGS) entry which is preliminary data.</text>
</comment>
<evidence type="ECO:0000256" key="5">
    <source>
        <dbReference type="PIRSR" id="PIRSR604294-1"/>
    </source>
</evidence>
<comment type="similarity">
    <text evidence="1">Belongs to the carotenoid oxygenase family.</text>
</comment>
<dbReference type="Pfam" id="PF03055">
    <property type="entry name" value="RPE65"/>
    <property type="match status" value="1"/>
</dbReference>
<keyword evidence="4 5" id="KW-0408">Iron</keyword>
<name>A0AAV8VQE8_9CUCU</name>
<dbReference type="GO" id="GO:0046872">
    <property type="term" value="F:metal ion binding"/>
    <property type="evidence" value="ECO:0007669"/>
    <property type="project" value="UniProtKB-KW"/>
</dbReference>
<dbReference type="Proteomes" id="UP001159042">
    <property type="component" value="Unassembled WGS sequence"/>
</dbReference>
<comment type="cofactor">
    <cofactor evidence="5">
        <name>Fe(2+)</name>
        <dbReference type="ChEBI" id="CHEBI:29033"/>
    </cofactor>
    <text evidence="5">Binds 1 Fe(2+) ion per subunit.</text>
</comment>
<protein>
    <recommendedName>
        <fullName evidence="8">Carotenoid isomerooxygenase</fullName>
    </recommendedName>
</protein>
<feature type="binding site" evidence="5">
    <location>
        <position position="349"/>
    </location>
    <ligand>
        <name>Fe cation</name>
        <dbReference type="ChEBI" id="CHEBI:24875"/>
        <note>catalytic</note>
    </ligand>
</feature>
<evidence type="ECO:0000256" key="3">
    <source>
        <dbReference type="ARBA" id="ARBA00023002"/>
    </source>
</evidence>
<evidence type="ECO:0000256" key="2">
    <source>
        <dbReference type="ARBA" id="ARBA00022723"/>
    </source>
</evidence>
<evidence type="ECO:0000256" key="4">
    <source>
        <dbReference type="ARBA" id="ARBA00023004"/>
    </source>
</evidence>
<keyword evidence="2 5" id="KW-0479">Metal-binding</keyword>
<accession>A0AAV8VQE8</accession>